<dbReference type="NCBIfam" id="TIGR00379">
    <property type="entry name" value="cobB"/>
    <property type="match status" value="1"/>
</dbReference>
<keyword evidence="11" id="KW-1185">Reference proteome</keyword>
<dbReference type="EC" id="6.3.5.11" evidence="7"/>
<comment type="cofactor">
    <cofactor evidence="1 7">
        <name>Mg(2+)</name>
        <dbReference type="ChEBI" id="CHEBI:18420"/>
    </cofactor>
</comment>
<dbReference type="Proteomes" id="UP000000370">
    <property type="component" value="Chromosome"/>
</dbReference>
<comment type="function">
    <text evidence="7">Catalyzes the ATP-dependent amidation of the two carboxylate groups at positions a and c of cobyrinate, using either L-glutamine or ammonia as the nitrogen source.</text>
</comment>
<dbReference type="HAMAP" id="MF_00027">
    <property type="entry name" value="CobB_CbiA"/>
    <property type="match status" value="1"/>
</dbReference>
<dbReference type="HOGENOM" id="CLU_022752_2_0_9"/>
<accession>A9KP93</accession>
<dbReference type="Gene3D" id="3.40.50.300">
    <property type="entry name" value="P-loop containing nucleotide triphosphate hydrolases"/>
    <property type="match status" value="2"/>
</dbReference>
<feature type="domain" description="CobB/CobQ-like glutamine amidotransferase" evidence="9">
    <location>
        <begin position="247"/>
        <end position="394"/>
    </location>
</feature>
<protein>
    <recommendedName>
        <fullName evidence="7">Cobyrinate a,c-diamide synthase</fullName>
        <ecNumber evidence="7">6.3.5.11</ecNumber>
    </recommendedName>
    <alternativeName>
        <fullName evidence="7">Cobyrinic acid a,c-diamide synthetase</fullName>
    </alternativeName>
</protein>
<name>A9KP93_LACP7</name>
<dbReference type="RefSeq" id="WP_012199409.1">
    <property type="nucleotide sequence ID" value="NC_010001.1"/>
</dbReference>
<evidence type="ECO:0000256" key="7">
    <source>
        <dbReference type="HAMAP-Rule" id="MF_00027"/>
    </source>
</evidence>
<evidence type="ECO:0000256" key="2">
    <source>
        <dbReference type="ARBA" id="ARBA00022598"/>
    </source>
</evidence>
<feature type="active site" description="Nucleophile" evidence="7">
    <location>
        <position position="330"/>
    </location>
</feature>
<dbReference type="KEGG" id="cpy:Cphy_1380"/>
<keyword evidence="6 7" id="KW-0315">Glutamine amidotransferase</keyword>
<keyword evidence="5 7" id="KW-0460">Magnesium</keyword>
<feature type="site" description="Increases nucleophilicity of active site Cys" evidence="7">
    <location>
        <position position="430"/>
    </location>
</feature>
<gene>
    <name evidence="7" type="primary">cbiA</name>
    <name evidence="10" type="ordered locus">Cphy_1380</name>
</gene>
<proteinExistence type="inferred from homology"/>
<evidence type="ECO:0000256" key="5">
    <source>
        <dbReference type="ARBA" id="ARBA00022842"/>
    </source>
</evidence>
<evidence type="ECO:0000256" key="4">
    <source>
        <dbReference type="ARBA" id="ARBA00022840"/>
    </source>
</evidence>
<dbReference type="CDD" id="cd03130">
    <property type="entry name" value="GATase1_CobB"/>
    <property type="match status" value="1"/>
</dbReference>
<dbReference type="InterPro" id="IPR027417">
    <property type="entry name" value="P-loop_NTPase"/>
</dbReference>
<evidence type="ECO:0000256" key="6">
    <source>
        <dbReference type="ARBA" id="ARBA00022962"/>
    </source>
</evidence>
<comment type="similarity">
    <text evidence="7">Belongs to the CobB/CbiA family.</text>
</comment>
<dbReference type="AlphaFoldDB" id="A9KP93"/>
<evidence type="ECO:0000313" key="10">
    <source>
        <dbReference type="EMBL" id="ABX41755.1"/>
    </source>
</evidence>
<evidence type="ECO:0000256" key="3">
    <source>
        <dbReference type="ARBA" id="ARBA00022741"/>
    </source>
</evidence>
<dbReference type="GO" id="GO:0005524">
    <property type="term" value="F:ATP binding"/>
    <property type="evidence" value="ECO:0007669"/>
    <property type="project" value="UniProtKB-UniRule"/>
</dbReference>
<dbReference type="GO" id="GO:0042242">
    <property type="term" value="F:cobyrinic acid a,c-diamide synthase activity"/>
    <property type="evidence" value="ECO:0007669"/>
    <property type="project" value="UniProtKB-UniRule"/>
</dbReference>
<dbReference type="InterPro" id="IPR011698">
    <property type="entry name" value="GATase_3"/>
</dbReference>
<dbReference type="InterPro" id="IPR004484">
    <property type="entry name" value="CbiA/CobB_synth"/>
</dbReference>
<evidence type="ECO:0000259" key="9">
    <source>
        <dbReference type="Pfam" id="PF07685"/>
    </source>
</evidence>
<comment type="domain">
    <text evidence="7">Comprises of two domains. The C-terminal domain contains the binding site for glutamine and catalyzes the hydrolysis of this substrate to glutamate and ammonia. The N-terminal domain is anticipated to bind ATP and cobyrinate and catalyzes the ultimate synthesis of the diamide product. The ammonia produced via the glutaminase domain is probably translocated to the adjacent domain via a molecular tunnel, where it reacts with an activated intermediate.</text>
</comment>
<dbReference type="eggNOG" id="COG1797">
    <property type="taxonomic scope" value="Bacteria"/>
</dbReference>
<dbReference type="EMBL" id="CP000885">
    <property type="protein sequence ID" value="ABX41755.1"/>
    <property type="molecule type" value="Genomic_DNA"/>
</dbReference>
<dbReference type="NCBIfam" id="NF002204">
    <property type="entry name" value="PRK01077.1"/>
    <property type="match status" value="1"/>
</dbReference>
<dbReference type="InterPro" id="IPR029062">
    <property type="entry name" value="Class_I_gatase-like"/>
</dbReference>
<dbReference type="InterPro" id="IPR002586">
    <property type="entry name" value="CobQ/CobB/MinD/ParA_Nub-bd_dom"/>
</dbReference>
<keyword evidence="4 7" id="KW-0067">ATP-binding</keyword>
<dbReference type="PANTHER" id="PTHR43873:SF1">
    <property type="entry name" value="COBYRINATE A,C-DIAMIDE SYNTHASE"/>
    <property type="match status" value="1"/>
</dbReference>
<comment type="pathway">
    <text evidence="7">Cofactor biosynthesis; adenosylcobalamin biosynthesis; cob(II)yrinate a,c-diamide from sirohydrochlorin (anaerobic route): step 10/10.</text>
</comment>
<dbReference type="Pfam" id="PF01656">
    <property type="entry name" value="CbiA"/>
    <property type="match status" value="1"/>
</dbReference>
<evidence type="ECO:0000313" key="11">
    <source>
        <dbReference type="Proteomes" id="UP000000370"/>
    </source>
</evidence>
<dbReference type="STRING" id="357809.Cphy_1380"/>
<reference evidence="11" key="1">
    <citation type="submission" date="2007-11" db="EMBL/GenBank/DDBJ databases">
        <title>Complete genome sequence of Clostridium phytofermentans ISDg.</title>
        <authorList>
            <person name="Leschine S.B."/>
            <person name="Warnick T.A."/>
            <person name="Blanchard J.L."/>
            <person name="Schnell D.J."/>
            <person name="Petit E.L."/>
            <person name="LaTouf W.G."/>
            <person name="Copeland A."/>
            <person name="Lucas S."/>
            <person name="Lapidus A."/>
            <person name="Barry K."/>
            <person name="Glavina del Rio T."/>
            <person name="Dalin E."/>
            <person name="Tice H."/>
            <person name="Pitluck S."/>
            <person name="Kiss H."/>
            <person name="Brettin T."/>
            <person name="Bruce D."/>
            <person name="Detter J.C."/>
            <person name="Han C."/>
            <person name="Kuske C."/>
            <person name="Schmutz J."/>
            <person name="Larimer F."/>
            <person name="Land M."/>
            <person name="Hauser L."/>
            <person name="Kyrpides N."/>
            <person name="Kim E.A."/>
            <person name="Richardson P."/>
        </authorList>
    </citation>
    <scope>NUCLEOTIDE SEQUENCE [LARGE SCALE GENOMIC DNA]</scope>
    <source>
        <strain evidence="11">ATCC 700394 / DSM 18823 / ISDg</strain>
    </source>
</reference>
<dbReference type="OrthoDB" id="9764035at2"/>
<dbReference type="SUPFAM" id="SSF52540">
    <property type="entry name" value="P-loop containing nucleoside triphosphate hydrolases"/>
    <property type="match status" value="1"/>
</dbReference>
<evidence type="ECO:0000256" key="1">
    <source>
        <dbReference type="ARBA" id="ARBA00001946"/>
    </source>
</evidence>
<feature type="domain" description="CobQ/CobB/MinD/ParA nucleotide binding" evidence="8">
    <location>
        <begin position="6"/>
        <end position="185"/>
    </location>
</feature>
<organism evidence="10 11">
    <name type="scientific">Lachnoclostridium phytofermentans (strain ATCC 700394 / DSM 18823 / ISDg)</name>
    <name type="common">Clostridium phytofermentans</name>
    <dbReference type="NCBI Taxonomy" id="357809"/>
    <lineage>
        <taxon>Bacteria</taxon>
        <taxon>Bacillati</taxon>
        <taxon>Bacillota</taxon>
        <taxon>Clostridia</taxon>
        <taxon>Lachnospirales</taxon>
        <taxon>Lachnospiraceae</taxon>
    </lineage>
</organism>
<dbReference type="Pfam" id="PF07685">
    <property type="entry name" value="GATase_3"/>
    <property type="match status" value="1"/>
</dbReference>
<dbReference type="PANTHER" id="PTHR43873">
    <property type="entry name" value="COBYRINATE A,C-DIAMIDE SYNTHASE"/>
    <property type="match status" value="1"/>
</dbReference>
<dbReference type="GO" id="GO:0009236">
    <property type="term" value="P:cobalamin biosynthetic process"/>
    <property type="evidence" value="ECO:0007669"/>
    <property type="project" value="UniProtKB-UniRule"/>
</dbReference>
<keyword evidence="7" id="KW-0169">Cobalamin biosynthesis</keyword>
<evidence type="ECO:0000259" key="8">
    <source>
        <dbReference type="Pfam" id="PF01656"/>
    </source>
</evidence>
<comment type="catalytic activity">
    <reaction evidence="7">
        <text>cob(II)yrinate + 2 L-glutamine + 2 ATP + 2 H2O = cob(II)yrinate a,c diamide + 2 L-glutamate + 2 ADP + 2 phosphate + 2 H(+)</text>
        <dbReference type="Rhea" id="RHEA:26289"/>
        <dbReference type="ChEBI" id="CHEBI:15377"/>
        <dbReference type="ChEBI" id="CHEBI:15378"/>
        <dbReference type="ChEBI" id="CHEBI:29985"/>
        <dbReference type="ChEBI" id="CHEBI:30616"/>
        <dbReference type="ChEBI" id="CHEBI:43474"/>
        <dbReference type="ChEBI" id="CHEBI:58359"/>
        <dbReference type="ChEBI" id="CHEBI:58537"/>
        <dbReference type="ChEBI" id="CHEBI:58894"/>
        <dbReference type="ChEBI" id="CHEBI:456216"/>
        <dbReference type="EC" id="6.3.5.11"/>
    </reaction>
</comment>
<keyword evidence="3 7" id="KW-0547">Nucleotide-binding</keyword>
<dbReference type="PROSITE" id="PS51274">
    <property type="entry name" value="GATASE_COBBQ"/>
    <property type="match status" value="1"/>
</dbReference>
<dbReference type="UniPathway" id="UPA00148">
    <property type="reaction ID" value="UER00231"/>
</dbReference>
<keyword evidence="2 7" id="KW-0436">Ligase</keyword>
<sequence length="452" mass="50036">MELPRIMIGAPASGSGKTLVTCGILQAFVNRGLKVASFKCGPDYIDPLFHSKVIGTKSKNLDTFFSKEDTIKYLFGKTAKEVDISVMEGVMGYYDGVGGISTQGSSYELAGITNTPSILVINCKGMSLSLIPLIQGFLQYRSDSNVIGIILNQMSQSLYMPIKEQIEKELGIKVLGYVPFAKELVIESRHLGLVMPEELEDFHSKLNKLAGIIEKTVNLDEILKIAKKAGDLSYSIPEIPKVDREVNIAIAKDEAFCFYYQDNLDLLQEMGAKLVEFSPIHDKELPKHIDGILLGGGYPELVAEKLSANKSMRESIKAALNNGLPCLAECGGFMYLHQQMEDISGKSYPMVGSIVGGVFKTDKLKRFGYITLTANQEQMVADCGDSIVAHEFHYFDSNACGESFTASKPLRKTQWSCIHGNENMAVGFPHLYYYSNMRVPFRFLSTCLNRKK</sequence>
<dbReference type="CDD" id="cd05388">
    <property type="entry name" value="CobB_N"/>
    <property type="match status" value="1"/>
</dbReference>
<comment type="miscellaneous">
    <text evidence="7">The a and c carboxylates of cobyrinate are activated for nucleophilic attack via formation of a phosphorylated intermediate by ATP. CbiA catalyzes first the amidation of the c-carboxylate, and then that of the a-carboxylate.</text>
</comment>
<dbReference type="SUPFAM" id="SSF52317">
    <property type="entry name" value="Class I glutamine amidotransferase-like"/>
    <property type="match status" value="1"/>
</dbReference>
<dbReference type="Gene3D" id="3.40.50.880">
    <property type="match status" value="1"/>
</dbReference>